<dbReference type="InterPro" id="IPR050975">
    <property type="entry name" value="Sleep_regulator"/>
</dbReference>
<dbReference type="PANTHER" id="PTHR33562">
    <property type="entry name" value="ATILLA, ISOFORM B-RELATED-RELATED"/>
    <property type="match status" value="1"/>
</dbReference>
<feature type="chain" id="PRO_5043696597" description="Protein quiver" evidence="3">
    <location>
        <begin position="24"/>
        <end position="142"/>
    </location>
</feature>
<dbReference type="Pfam" id="PF17064">
    <property type="entry name" value="QVR"/>
    <property type="match status" value="1"/>
</dbReference>
<organism evidence="4 5">
    <name type="scientific">Calicophoron daubneyi</name>
    <name type="common">Rumen fluke</name>
    <name type="synonym">Paramphistomum daubneyi</name>
    <dbReference type="NCBI Taxonomy" id="300641"/>
    <lineage>
        <taxon>Eukaryota</taxon>
        <taxon>Metazoa</taxon>
        <taxon>Spiralia</taxon>
        <taxon>Lophotrochozoa</taxon>
        <taxon>Platyhelminthes</taxon>
        <taxon>Trematoda</taxon>
        <taxon>Digenea</taxon>
        <taxon>Plagiorchiida</taxon>
        <taxon>Pronocephalata</taxon>
        <taxon>Paramphistomoidea</taxon>
        <taxon>Paramphistomidae</taxon>
        <taxon>Calicophoron</taxon>
    </lineage>
</organism>
<feature type="signal peptide" evidence="3">
    <location>
        <begin position="1"/>
        <end position="23"/>
    </location>
</feature>
<evidence type="ECO:0000313" key="4">
    <source>
        <dbReference type="EMBL" id="CAL5129445.1"/>
    </source>
</evidence>
<dbReference type="GO" id="GO:0030431">
    <property type="term" value="P:sleep"/>
    <property type="evidence" value="ECO:0007669"/>
    <property type="project" value="InterPro"/>
</dbReference>
<dbReference type="EMBL" id="CAXLJL010000001">
    <property type="protein sequence ID" value="CAL5129445.1"/>
    <property type="molecule type" value="Genomic_DNA"/>
</dbReference>
<evidence type="ECO:0008006" key="6">
    <source>
        <dbReference type="Google" id="ProtNLM"/>
    </source>
</evidence>
<name>A0AAV2SYG9_CALDB</name>
<keyword evidence="1 3" id="KW-0732">Signal</keyword>
<dbReference type="Proteomes" id="UP001497525">
    <property type="component" value="Unassembled WGS sequence"/>
</dbReference>
<evidence type="ECO:0000256" key="2">
    <source>
        <dbReference type="ARBA" id="ARBA00023180"/>
    </source>
</evidence>
<sequence length="142" mass="15472">MSSSRAVLACAGFLLLSLSAVESETPLLKCYQCSSSKDNNCNTPAKLTATNCTKDDKMCLKIDQKAPFNEDNSPSYRVTRLCTRASPEELSAPVCFDRVGTDKVNLRYCVCRDPGCNGANSLTDSKLLHVLGSTLVILWMSH</sequence>
<dbReference type="InterPro" id="IPR031424">
    <property type="entry name" value="QVR-like"/>
</dbReference>
<dbReference type="SUPFAM" id="SSF57302">
    <property type="entry name" value="Snake toxin-like"/>
    <property type="match status" value="1"/>
</dbReference>
<comment type="caution">
    <text evidence="4">The sequence shown here is derived from an EMBL/GenBank/DDBJ whole genome shotgun (WGS) entry which is preliminary data.</text>
</comment>
<evidence type="ECO:0000313" key="5">
    <source>
        <dbReference type="Proteomes" id="UP001497525"/>
    </source>
</evidence>
<keyword evidence="2" id="KW-0325">Glycoprotein</keyword>
<gene>
    <name evidence="4" type="ORF">CDAUBV1_LOCUS362</name>
</gene>
<reference evidence="4" key="1">
    <citation type="submission" date="2024-06" db="EMBL/GenBank/DDBJ databases">
        <authorList>
            <person name="Liu X."/>
            <person name="Lenzi L."/>
            <person name="Haldenby T S."/>
            <person name="Uol C."/>
        </authorList>
    </citation>
    <scope>NUCLEOTIDE SEQUENCE</scope>
</reference>
<protein>
    <recommendedName>
        <fullName evidence="6">Protein quiver</fullName>
    </recommendedName>
</protein>
<accession>A0AAV2SYG9</accession>
<dbReference type="GO" id="GO:0032222">
    <property type="term" value="P:regulation of synaptic transmission, cholinergic"/>
    <property type="evidence" value="ECO:0007669"/>
    <property type="project" value="InterPro"/>
</dbReference>
<dbReference type="InterPro" id="IPR045860">
    <property type="entry name" value="Snake_toxin-like_sf"/>
</dbReference>
<proteinExistence type="predicted"/>
<dbReference type="AlphaFoldDB" id="A0AAV2SYG9"/>
<dbReference type="Gene3D" id="2.10.60.10">
    <property type="entry name" value="CD59"/>
    <property type="match status" value="1"/>
</dbReference>
<evidence type="ECO:0000256" key="1">
    <source>
        <dbReference type="ARBA" id="ARBA00022729"/>
    </source>
</evidence>
<evidence type="ECO:0000256" key="3">
    <source>
        <dbReference type="SAM" id="SignalP"/>
    </source>
</evidence>